<dbReference type="PANTHER" id="PTHR42693">
    <property type="entry name" value="ARYLSULFATASE FAMILY MEMBER"/>
    <property type="match status" value="1"/>
</dbReference>
<dbReference type="CDD" id="cd16027">
    <property type="entry name" value="SGSH"/>
    <property type="match status" value="1"/>
</dbReference>
<evidence type="ECO:0000256" key="1">
    <source>
        <dbReference type="ARBA" id="ARBA00008779"/>
    </source>
</evidence>
<sequence>MTNLIVIDCHDLGQHLGSYGAKTVASPNLDQIAARGVRFENSFCTSPQCSPSRAALYTGRYPHSNGMMGLAHDPFSWRLHDDEIYLAKYLQDAGYETAHLGIQHVTGFDNEADVRALGFDHLLEGHFAAEVGESAVAFLNQAHDKPFFLNVGFFEPHRDETGGYHVAPPDDSLGADVPPYLPNTPEARQEFTELQGMIHAMDRAVGRIWETLASLDLLKDTWLIFTTDHGLAMPRAKCTMYDPGLETALIMYAEPFGFTGGRVISELISHVDFTPTILEGLGIPVPERLQGRSYWGLLQEGDYEPRQFIIGEKTYHTDYEPQRAIRTERYKLIVNLEVDITNVPADIMHSPIYPQMIDQLTVTRPYVELYDLENDPLEQHNLAGTADVQSIEADLLHQLKAWMVATDDPILQGPIASPYYDRALARLE</sequence>
<evidence type="ECO:0000256" key="2">
    <source>
        <dbReference type="ARBA" id="ARBA00022801"/>
    </source>
</evidence>
<evidence type="ECO:0000313" key="4">
    <source>
        <dbReference type="EMBL" id="QPC84037.1"/>
    </source>
</evidence>
<dbReference type="Proteomes" id="UP000594468">
    <property type="component" value="Chromosome"/>
</dbReference>
<dbReference type="RefSeq" id="WP_195172101.1">
    <property type="nucleotide sequence ID" value="NZ_CP062983.1"/>
</dbReference>
<evidence type="ECO:0000313" key="5">
    <source>
        <dbReference type="Proteomes" id="UP000594468"/>
    </source>
</evidence>
<dbReference type="InterPro" id="IPR050738">
    <property type="entry name" value="Sulfatase"/>
</dbReference>
<dbReference type="KEGG" id="pmet:G4Y79_06570"/>
<dbReference type="SUPFAM" id="SSF53649">
    <property type="entry name" value="Alkaline phosphatase-like"/>
    <property type="match status" value="1"/>
</dbReference>
<reference evidence="4 5" key="1">
    <citation type="submission" date="2020-02" db="EMBL/GenBank/DDBJ databases">
        <authorList>
            <person name="Zheng R.K."/>
            <person name="Sun C.M."/>
        </authorList>
    </citation>
    <scope>NUCLEOTIDE SEQUENCE [LARGE SCALE GENOMIC DNA]</scope>
    <source>
        <strain evidence="5">rifampicinis</strain>
    </source>
</reference>
<dbReference type="Gene3D" id="3.40.720.10">
    <property type="entry name" value="Alkaline Phosphatase, subunit A"/>
    <property type="match status" value="1"/>
</dbReference>
<dbReference type="PANTHER" id="PTHR42693:SF53">
    <property type="entry name" value="ENDO-4-O-SULFATASE"/>
    <property type="match status" value="1"/>
</dbReference>
<dbReference type="AlphaFoldDB" id="A0A7S8EBP7"/>
<dbReference type="Pfam" id="PF00884">
    <property type="entry name" value="Sulfatase"/>
    <property type="match status" value="1"/>
</dbReference>
<keyword evidence="2" id="KW-0378">Hydrolase</keyword>
<dbReference type="InterPro" id="IPR017850">
    <property type="entry name" value="Alkaline_phosphatase_core_sf"/>
</dbReference>
<name>A0A7S8EBP7_9CHLR</name>
<keyword evidence="5" id="KW-1185">Reference proteome</keyword>
<feature type="domain" description="Sulfatase N-terminal" evidence="3">
    <location>
        <begin position="12"/>
        <end position="283"/>
    </location>
</feature>
<accession>A0A7S8EBP7</accession>
<dbReference type="GO" id="GO:0004065">
    <property type="term" value="F:arylsulfatase activity"/>
    <property type="evidence" value="ECO:0007669"/>
    <property type="project" value="TreeGrafter"/>
</dbReference>
<dbReference type="EMBL" id="CP062983">
    <property type="protein sequence ID" value="QPC84037.1"/>
    <property type="molecule type" value="Genomic_DNA"/>
</dbReference>
<comment type="similarity">
    <text evidence="1">Belongs to the sulfatase family.</text>
</comment>
<organism evidence="4 5">
    <name type="scientific">Phototrophicus methaneseepsis</name>
    <dbReference type="NCBI Taxonomy" id="2710758"/>
    <lineage>
        <taxon>Bacteria</taxon>
        <taxon>Bacillati</taxon>
        <taxon>Chloroflexota</taxon>
        <taxon>Candidatus Thermofontia</taxon>
        <taxon>Phototrophicales</taxon>
        <taxon>Phototrophicaceae</taxon>
        <taxon>Phototrophicus</taxon>
    </lineage>
</organism>
<gene>
    <name evidence="4" type="ORF">G4Y79_06570</name>
</gene>
<evidence type="ECO:0000259" key="3">
    <source>
        <dbReference type="Pfam" id="PF00884"/>
    </source>
</evidence>
<proteinExistence type="inferred from homology"/>
<protein>
    <submittedName>
        <fullName evidence="4">Sulfatase</fullName>
    </submittedName>
</protein>
<dbReference type="InterPro" id="IPR000917">
    <property type="entry name" value="Sulfatase_N"/>
</dbReference>